<dbReference type="Pfam" id="PF00104">
    <property type="entry name" value="Hormone_recep"/>
    <property type="match status" value="1"/>
</dbReference>
<dbReference type="AlphaFoldDB" id="A0AAN5CKL9"/>
<dbReference type="InterPro" id="IPR000536">
    <property type="entry name" value="Nucl_hrmn_rcpt_lig-bd"/>
</dbReference>
<keyword evidence="5" id="KW-0238">DNA-binding</keyword>
<evidence type="ECO:0000256" key="6">
    <source>
        <dbReference type="ARBA" id="ARBA00023163"/>
    </source>
</evidence>
<keyword evidence="8" id="KW-0539">Nucleus</keyword>
<dbReference type="GO" id="GO:0003700">
    <property type="term" value="F:DNA-binding transcription factor activity"/>
    <property type="evidence" value="ECO:0007669"/>
    <property type="project" value="InterPro"/>
</dbReference>
<feature type="domain" description="Nuclear receptor" evidence="9">
    <location>
        <begin position="8"/>
        <end position="101"/>
    </location>
</feature>
<dbReference type="SUPFAM" id="SSF57716">
    <property type="entry name" value="Glucocorticoid receptor-like (DNA-binding domain)"/>
    <property type="match status" value="1"/>
</dbReference>
<dbReference type="InterPro" id="IPR013088">
    <property type="entry name" value="Znf_NHR/GATA"/>
</dbReference>
<evidence type="ECO:0000256" key="8">
    <source>
        <dbReference type="ARBA" id="ARBA00023242"/>
    </source>
</evidence>
<evidence type="ECO:0000313" key="11">
    <source>
        <dbReference type="Proteomes" id="UP001328107"/>
    </source>
</evidence>
<dbReference type="Pfam" id="PF00105">
    <property type="entry name" value="zf-C4"/>
    <property type="match status" value="1"/>
</dbReference>
<dbReference type="GO" id="GO:0008270">
    <property type="term" value="F:zinc ion binding"/>
    <property type="evidence" value="ECO:0007669"/>
    <property type="project" value="UniProtKB-KW"/>
</dbReference>
<keyword evidence="7" id="KW-0675">Receptor</keyword>
<dbReference type="GO" id="GO:0043565">
    <property type="term" value="F:sequence-specific DNA binding"/>
    <property type="evidence" value="ECO:0007669"/>
    <property type="project" value="InterPro"/>
</dbReference>
<dbReference type="Proteomes" id="UP001328107">
    <property type="component" value="Unassembled WGS sequence"/>
</dbReference>
<dbReference type="PANTHER" id="PTHR46011">
    <property type="entry name" value="NUCLEAR HORMONE RECEPTOR FAMILY MEMBER NHR-86-RELATED"/>
    <property type="match status" value="1"/>
</dbReference>
<keyword evidence="2" id="KW-0863">Zinc-finger</keyword>
<evidence type="ECO:0000256" key="1">
    <source>
        <dbReference type="ARBA" id="ARBA00022723"/>
    </source>
</evidence>
<protein>
    <recommendedName>
        <fullName evidence="9">Nuclear receptor domain-containing protein</fullName>
    </recommendedName>
</protein>
<evidence type="ECO:0000256" key="7">
    <source>
        <dbReference type="ARBA" id="ARBA00023170"/>
    </source>
</evidence>
<gene>
    <name evidence="10" type="ORF">PMAYCL1PPCAC_16270</name>
</gene>
<sequence length="355" mass="40638">AVFLYFQSERCLVCQLPTNELHMGFVCCRACSVFYKRTLSREAVLRCKGGDHDCISKNSEVTCRKCRFERFRSVLEACEKGKPANKRTTEEEGMGSDFLDHETFLQSDAPTSETSTLERMKQAYRALCMTRRTGEMGTCSTEAYYQLQRGSIKFANATYTNIAPNTRIMFTGLMEFFSSTFDDFRELSKDQQTLLLTNNFDMLHKTDDLYRAAHHFPEDDCIILSYTTIFSIHRVDDFLVDCPPKVNKAEASAEIIRNVGRNLIANKTRFKRAQLSADEFVALLSLALWREQASTNEGITEIIKTNRSTLLAELHTYSAGRADLIMQRDWENCSACSSIWRKWRVGIKKTSKSTS</sequence>
<organism evidence="10 11">
    <name type="scientific">Pristionchus mayeri</name>
    <dbReference type="NCBI Taxonomy" id="1317129"/>
    <lineage>
        <taxon>Eukaryota</taxon>
        <taxon>Metazoa</taxon>
        <taxon>Ecdysozoa</taxon>
        <taxon>Nematoda</taxon>
        <taxon>Chromadorea</taxon>
        <taxon>Rhabditida</taxon>
        <taxon>Rhabditina</taxon>
        <taxon>Diplogasteromorpha</taxon>
        <taxon>Diplogasteroidea</taxon>
        <taxon>Neodiplogasteridae</taxon>
        <taxon>Pristionchus</taxon>
    </lineage>
</organism>
<keyword evidence="6" id="KW-0804">Transcription</keyword>
<name>A0AAN5CKL9_9BILA</name>
<dbReference type="GO" id="GO:0005634">
    <property type="term" value="C:nucleus"/>
    <property type="evidence" value="ECO:0007669"/>
    <property type="project" value="TreeGrafter"/>
</dbReference>
<keyword evidence="3" id="KW-0862">Zinc</keyword>
<evidence type="ECO:0000256" key="4">
    <source>
        <dbReference type="ARBA" id="ARBA00023015"/>
    </source>
</evidence>
<evidence type="ECO:0000259" key="9">
    <source>
        <dbReference type="PROSITE" id="PS51030"/>
    </source>
</evidence>
<accession>A0AAN5CKL9</accession>
<dbReference type="Gene3D" id="1.10.565.10">
    <property type="entry name" value="Retinoid X Receptor"/>
    <property type="match status" value="1"/>
</dbReference>
<dbReference type="InterPro" id="IPR035500">
    <property type="entry name" value="NHR-like_dom_sf"/>
</dbReference>
<evidence type="ECO:0000256" key="2">
    <source>
        <dbReference type="ARBA" id="ARBA00022771"/>
    </source>
</evidence>
<proteinExistence type="predicted"/>
<keyword evidence="1" id="KW-0479">Metal-binding</keyword>
<dbReference type="InterPro" id="IPR001628">
    <property type="entry name" value="Znf_hrmn_rcpt"/>
</dbReference>
<evidence type="ECO:0000256" key="3">
    <source>
        <dbReference type="ARBA" id="ARBA00022833"/>
    </source>
</evidence>
<reference evidence="11" key="1">
    <citation type="submission" date="2022-10" db="EMBL/GenBank/DDBJ databases">
        <title>Genome assembly of Pristionchus species.</title>
        <authorList>
            <person name="Yoshida K."/>
            <person name="Sommer R.J."/>
        </authorList>
    </citation>
    <scope>NUCLEOTIDE SEQUENCE [LARGE SCALE GENOMIC DNA]</scope>
    <source>
        <strain evidence="11">RS5460</strain>
    </source>
</reference>
<keyword evidence="4" id="KW-0805">Transcription regulation</keyword>
<dbReference type="PROSITE" id="PS51030">
    <property type="entry name" value="NUCLEAR_REC_DBD_2"/>
    <property type="match status" value="1"/>
</dbReference>
<keyword evidence="11" id="KW-1185">Reference proteome</keyword>
<dbReference type="SUPFAM" id="SSF48508">
    <property type="entry name" value="Nuclear receptor ligand-binding domain"/>
    <property type="match status" value="1"/>
</dbReference>
<dbReference type="Gene3D" id="3.30.50.10">
    <property type="entry name" value="Erythroid Transcription Factor GATA-1, subunit A"/>
    <property type="match status" value="1"/>
</dbReference>
<evidence type="ECO:0000313" key="10">
    <source>
        <dbReference type="EMBL" id="GMR46075.1"/>
    </source>
</evidence>
<dbReference type="EMBL" id="BTRK01000004">
    <property type="protein sequence ID" value="GMR46075.1"/>
    <property type="molecule type" value="Genomic_DNA"/>
</dbReference>
<dbReference type="SMART" id="SM00399">
    <property type="entry name" value="ZnF_C4"/>
    <property type="match status" value="1"/>
</dbReference>
<dbReference type="PANTHER" id="PTHR46011:SF6">
    <property type="entry name" value="HIGH ZINC ACTIVATED NUCLEAR RECEPTOR PROTEIN"/>
    <property type="match status" value="1"/>
</dbReference>
<comment type="caution">
    <text evidence="10">The sequence shown here is derived from an EMBL/GenBank/DDBJ whole genome shotgun (WGS) entry which is preliminary data.</text>
</comment>
<evidence type="ECO:0000256" key="5">
    <source>
        <dbReference type="ARBA" id="ARBA00023125"/>
    </source>
</evidence>
<feature type="non-terminal residue" evidence="10">
    <location>
        <position position="1"/>
    </location>
</feature>